<accession>A0A8D8H1G2</accession>
<sequence length="128" mass="13741">MDGEGFRARLEAGLQVAVQCGQRCGRDLGQRGVGALVAEHGRVLVQQLHDFVDVRRDGERFARDANRQDGLDAAENLLAQDQLLEEEVRLAPLLVRGRQMVGVVGAEGHLAAVLALGQQVLAPLAAAR</sequence>
<name>A0A8D8H1G2_CULPI</name>
<dbReference type="EMBL" id="HBUE01299422">
    <property type="protein sequence ID" value="CAG6578121.1"/>
    <property type="molecule type" value="Transcribed_RNA"/>
</dbReference>
<proteinExistence type="predicted"/>
<dbReference type="EMBL" id="HBUE01299415">
    <property type="protein sequence ID" value="CAG6578117.1"/>
    <property type="molecule type" value="Transcribed_RNA"/>
</dbReference>
<reference evidence="1" key="1">
    <citation type="submission" date="2021-05" db="EMBL/GenBank/DDBJ databases">
        <authorList>
            <person name="Alioto T."/>
            <person name="Alioto T."/>
            <person name="Gomez Garrido J."/>
        </authorList>
    </citation>
    <scope>NUCLEOTIDE SEQUENCE</scope>
</reference>
<protein>
    <submittedName>
        <fullName evidence="1">(northern house mosquito) hypothetical protein</fullName>
    </submittedName>
</protein>
<dbReference type="EMBL" id="HBUE01193458">
    <property type="protein sequence ID" value="CAG6526405.1"/>
    <property type="molecule type" value="Transcribed_RNA"/>
</dbReference>
<organism evidence="1">
    <name type="scientific">Culex pipiens</name>
    <name type="common">House mosquito</name>
    <dbReference type="NCBI Taxonomy" id="7175"/>
    <lineage>
        <taxon>Eukaryota</taxon>
        <taxon>Metazoa</taxon>
        <taxon>Ecdysozoa</taxon>
        <taxon>Arthropoda</taxon>
        <taxon>Hexapoda</taxon>
        <taxon>Insecta</taxon>
        <taxon>Pterygota</taxon>
        <taxon>Neoptera</taxon>
        <taxon>Endopterygota</taxon>
        <taxon>Diptera</taxon>
        <taxon>Nematocera</taxon>
        <taxon>Culicoidea</taxon>
        <taxon>Culicidae</taxon>
        <taxon>Culicinae</taxon>
        <taxon>Culicini</taxon>
        <taxon>Culex</taxon>
        <taxon>Culex</taxon>
    </lineage>
</organism>
<evidence type="ECO:0000313" key="1">
    <source>
        <dbReference type="EMBL" id="CAG6526409.1"/>
    </source>
</evidence>
<dbReference type="EMBL" id="HBUE01089337">
    <property type="protein sequence ID" value="CAG6480811.1"/>
    <property type="molecule type" value="Transcribed_RNA"/>
</dbReference>
<dbReference type="AlphaFoldDB" id="A0A8D8H1G2"/>
<dbReference type="EMBL" id="HBUE01193465">
    <property type="protein sequence ID" value="CAG6526409.1"/>
    <property type="molecule type" value="Transcribed_RNA"/>
</dbReference>